<comment type="caution">
    <text evidence="1">The sequence shown here is derived from an EMBL/GenBank/DDBJ whole genome shotgun (WGS) entry which is preliminary data.</text>
</comment>
<dbReference type="Proteomes" id="UP000250744">
    <property type="component" value="Unassembled WGS sequence"/>
</dbReference>
<gene>
    <name evidence="1" type="ORF">DN062_18165</name>
</gene>
<evidence type="ECO:0000313" key="1">
    <source>
        <dbReference type="EMBL" id="RAU16438.1"/>
    </source>
</evidence>
<organism evidence="1 2">
    <name type="scientific">Nitrincola tibetensis</name>
    <dbReference type="NCBI Taxonomy" id="2219697"/>
    <lineage>
        <taxon>Bacteria</taxon>
        <taxon>Pseudomonadati</taxon>
        <taxon>Pseudomonadota</taxon>
        <taxon>Gammaproteobacteria</taxon>
        <taxon>Oceanospirillales</taxon>
        <taxon>Oceanospirillaceae</taxon>
        <taxon>Nitrincola</taxon>
    </lineage>
</organism>
<keyword evidence="2" id="KW-1185">Reference proteome</keyword>
<evidence type="ECO:0000313" key="2">
    <source>
        <dbReference type="Proteomes" id="UP000250744"/>
    </source>
</evidence>
<reference evidence="1 2" key="1">
    <citation type="submission" date="2018-06" db="EMBL/GenBank/DDBJ databases">
        <title>Nitrincola tibetense sp. nov., isolated from Lake XuguoCo on Tibetan Plateau.</title>
        <authorList>
            <person name="Xing P."/>
        </authorList>
    </citation>
    <scope>NUCLEOTIDE SEQUENCE [LARGE SCALE GENOMIC DNA]</scope>
    <source>
        <strain evidence="2">xg18</strain>
    </source>
</reference>
<dbReference type="EMBL" id="QKRX01000027">
    <property type="protein sequence ID" value="RAU16438.1"/>
    <property type="molecule type" value="Genomic_DNA"/>
</dbReference>
<protein>
    <submittedName>
        <fullName evidence="1">Uncharacterized protein</fullName>
    </submittedName>
</protein>
<sequence>MNNIDWALAENLSKLGFSTGSLYKREKIMSFMDSSIDVAVALGKGVYSVGQDVAFGIQRTGEGLGLGDDGRIANIGYENRAMVSLLEDFFRYGSSDRRSPLYINRLQNVLGYRQVHQLQV</sequence>
<dbReference type="AlphaFoldDB" id="A0A364NH44"/>
<dbReference type="OrthoDB" id="6614981at2"/>
<accession>A0A364NH44</accession>
<proteinExistence type="predicted"/>
<dbReference type="RefSeq" id="WP_112160708.1">
    <property type="nucleotide sequence ID" value="NZ_QKRX01000027.1"/>
</dbReference>
<name>A0A364NH44_9GAMM</name>